<evidence type="ECO:0000256" key="1">
    <source>
        <dbReference type="SAM" id="Coils"/>
    </source>
</evidence>
<dbReference type="Pfam" id="PF25973">
    <property type="entry name" value="BSH_CzcB"/>
    <property type="match status" value="1"/>
</dbReference>
<feature type="transmembrane region" description="Helical" evidence="2">
    <location>
        <begin position="9"/>
        <end position="25"/>
    </location>
</feature>
<proteinExistence type="predicted"/>
<dbReference type="InterPro" id="IPR058647">
    <property type="entry name" value="BSH_CzcB-like"/>
</dbReference>
<keyword evidence="1" id="KW-0175">Coiled coil</keyword>
<keyword evidence="5" id="KW-1185">Reference proteome</keyword>
<accession>A0A7M1AZ60</accession>
<reference evidence="4 5" key="1">
    <citation type="submission" date="2019-06" db="EMBL/GenBank/DDBJ databases">
        <title>Sulfurimonas gotlandica sp. nov., a chemoautotrophic and psychrotolerant epsilonproteobacterium isolated from a pelagic redoxcline, and an emended description of the genus Sulfurimonas.</title>
        <authorList>
            <person name="Wang S."/>
            <person name="Jiang L."/>
            <person name="Shao Z."/>
        </authorList>
    </citation>
    <scope>NUCLEOTIDE SEQUENCE [LARGE SCALE GENOMIC DNA]</scope>
    <source>
        <strain evidence="4 5">B2</strain>
    </source>
</reference>
<dbReference type="Gene3D" id="2.40.30.170">
    <property type="match status" value="1"/>
</dbReference>
<evidence type="ECO:0000313" key="4">
    <source>
        <dbReference type="EMBL" id="QOP41838.1"/>
    </source>
</evidence>
<dbReference type="PANTHER" id="PTHR30438">
    <property type="entry name" value="36 KDA ANTIGEN-RELATED"/>
    <property type="match status" value="1"/>
</dbReference>
<evidence type="ECO:0000313" key="5">
    <source>
        <dbReference type="Proteomes" id="UP000593910"/>
    </source>
</evidence>
<keyword evidence="2" id="KW-0812">Transmembrane</keyword>
<keyword evidence="2" id="KW-1133">Transmembrane helix</keyword>
<sequence length="332" mass="36578">MNKTVLKKVLFGVLVVGAFIIYYMMENLNSNQLSDAFASGNGRLEMTEVDIATKYPGRVKDVLVQEGEIVSKGQLMAKLDTKELEARLKQTEAMVQQAIQQKEYSKAIVAQRKSELSLAQKNLERSKSLYVNKNISLVQLQQDETRLKSAKAALAAAKAQVVSAEASIEAAKAQVETIKVNIEECSLYAPINARVLYKLVEPGEIVGSGTKLYTLLDVTDTFMTIFLPTADAGRVAIGSEARIMIDALPNKPIPAFVSFVSPEAQFTPKEIETDKERAKLMFRIKVKVDPKIIKDGFKSAKSGLPGVAYVRLESSTPWPLYLEVTENNKTAP</sequence>
<dbReference type="KEGG" id="smax:FJR03_08865"/>
<dbReference type="SUPFAM" id="SSF111369">
    <property type="entry name" value="HlyD-like secretion proteins"/>
    <property type="match status" value="2"/>
</dbReference>
<dbReference type="RefSeq" id="WP_193113159.1">
    <property type="nucleotide sequence ID" value="NZ_CP041165.1"/>
</dbReference>
<evidence type="ECO:0000256" key="2">
    <source>
        <dbReference type="SAM" id="Phobius"/>
    </source>
</evidence>
<feature type="domain" description="CzcB-like barrel-sandwich hybrid" evidence="3">
    <location>
        <begin position="49"/>
        <end position="216"/>
    </location>
</feature>
<dbReference type="AlphaFoldDB" id="A0A7M1AZ60"/>
<feature type="coiled-coil region" evidence="1">
    <location>
        <begin position="140"/>
        <end position="181"/>
    </location>
</feature>
<evidence type="ECO:0000259" key="3">
    <source>
        <dbReference type="Pfam" id="PF25973"/>
    </source>
</evidence>
<dbReference type="Gene3D" id="1.10.287.470">
    <property type="entry name" value="Helix hairpin bin"/>
    <property type="match status" value="1"/>
</dbReference>
<dbReference type="Gene3D" id="2.40.50.100">
    <property type="match status" value="1"/>
</dbReference>
<dbReference type="EMBL" id="CP041165">
    <property type="protein sequence ID" value="QOP41838.1"/>
    <property type="molecule type" value="Genomic_DNA"/>
</dbReference>
<protein>
    <submittedName>
        <fullName evidence="4">HlyD family efflux transporter periplasmic adaptor subunit</fullName>
    </submittedName>
</protein>
<dbReference type="GO" id="GO:0005886">
    <property type="term" value="C:plasma membrane"/>
    <property type="evidence" value="ECO:0007669"/>
    <property type="project" value="TreeGrafter"/>
</dbReference>
<keyword evidence="2" id="KW-0472">Membrane</keyword>
<organism evidence="4 5">
    <name type="scientific">Sulfurimonas marina</name>
    <dbReference type="NCBI Taxonomy" id="2590551"/>
    <lineage>
        <taxon>Bacteria</taxon>
        <taxon>Pseudomonadati</taxon>
        <taxon>Campylobacterota</taxon>
        <taxon>Epsilonproteobacteria</taxon>
        <taxon>Campylobacterales</taxon>
        <taxon>Sulfurimonadaceae</taxon>
        <taxon>Sulfurimonas</taxon>
    </lineage>
</organism>
<gene>
    <name evidence="4" type="ORF">FJR03_08865</name>
</gene>
<name>A0A7M1AZ60_9BACT</name>
<dbReference type="Proteomes" id="UP000593910">
    <property type="component" value="Chromosome"/>
</dbReference>
<dbReference type="PANTHER" id="PTHR30438:SF2">
    <property type="entry name" value="MEMBRANE PROTEIN"/>
    <property type="match status" value="1"/>
</dbReference>